<dbReference type="AlphaFoldDB" id="A0A1H8GKX8"/>
<organism evidence="1 2">
    <name type="scientific">Mucilaginibacter gossypiicola</name>
    <dbReference type="NCBI Taxonomy" id="551995"/>
    <lineage>
        <taxon>Bacteria</taxon>
        <taxon>Pseudomonadati</taxon>
        <taxon>Bacteroidota</taxon>
        <taxon>Sphingobacteriia</taxon>
        <taxon>Sphingobacteriales</taxon>
        <taxon>Sphingobacteriaceae</taxon>
        <taxon>Mucilaginibacter</taxon>
    </lineage>
</organism>
<keyword evidence="2" id="KW-1185">Reference proteome</keyword>
<evidence type="ECO:0000313" key="2">
    <source>
        <dbReference type="Proteomes" id="UP000198942"/>
    </source>
</evidence>
<protein>
    <submittedName>
        <fullName evidence="1">Uncharacterized protein</fullName>
    </submittedName>
</protein>
<sequence length="46" mass="5079">MHTTLTPVSSNNIHLSYPEGFIATSCIEKRSQELKLAEGSVKVEEC</sequence>
<gene>
    <name evidence="1" type="ORF">SAMN05192574_103179</name>
</gene>
<dbReference type="RefSeq" id="WP_167667867.1">
    <property type="nucleotide sequence ID" value="NZ_FOCL01000003.1"/>
</dbReference>
<reference evidence="2" key="1">
    <citation type="submission" date="2016-10" db="EMBL/GenBank/DDBJ databases">
        <authorList>
            <person name="Varghese N."/>
            <person name="Submissions S."/>
        </authorList>
    </citation>
    <scope>NUCLEOTIDE SEQUENCE [LARGE SCALE GENOMIC DNA]</scope>
    <source>
        <strain evidence="2">Gh-48</strain>
    </source>
</reference>
<dbReference type="Proteomes" id="UP000198942">
    <property type="component" value="Unassembled WGS sequence"/>
</dbReference>
<dbReference type="STRING" id="551995.SAMN05192574_103179"/>
<proteinExistence type="predicted"/>
<name>A0A1H8GKX8_9SPHI</name>
<accession>A0A1H8GKX8</accession>
<dbReference type="EMBL" id="FOCL01000003">
    <property type="protein sequence ID" value="SEN44404.1"/>
    <property type="molecule type" value="Genomic_DNA"/>
</dbReference>
<evidence type="ECO:0000313" key="1">
    <source>
        <dbReference type="EMBL" id="SEN44404.1"/>
    </source>
</evidence>